<name>A0ABY5M7S9_9ACTN</name>
<accession>A0ABY5M7S9</accession>
<reference evidence="1 2" key="1">
    <citation type="submission" date="2022-08" db="EMBL/GenBank/DDBJ databases">
        <title>novel species in genus Aeromicrobium.</title>
        <authorList>
            <person name="Ye L."/>
        </authorList>
    </citation>
    <scope>NUCLEOTIDE SEQUENCE [LARGE SCALE GENOMIC DNA]</scope>
    <source>
        <strain evidence="2">zg-Y1379</strain>
    </source>
</reference>
<dbReference type="RefSeq" id="WP_232401814.1">
    <property type="nucleotide sequence ID" value="NZ_CP102173.1"/>
</dbReference>
<dbReference type="Proteomes" id="UP001316184">
    <property type="component" value="Chromosome"/>
</dbReference>
<evidence type="ECO:0000313" key="2">
    <source>
        <dbReference type="Proteomes" id="UP001316184"/>
    </source>
</evidence>
<organism evidence="1 2">
    <name type="scientific">Aeromicrobium wangtongii</name>
    <dbReference type="NCBI Taxonomy" id="2969247"/>
    <lineage>
        <taxon>Bacteria</taxon>
        <taxon>Bacillati</taxon>
        <taxon>Actinomycetota</taxon>
        <taxon>Actinomycetes</taxon>
        <taxon>Propionibacteriales</taxon>
        <taxon>Nocardioidaceae</taxon>
        <taxon>Aeromicrobium</taxon>
    </lineage>
</organism>
<evidence type="ECO:0008006" key="3">
    <source>
        <dbReference type="Google" id="ProtNLM"/>
    </source>
</evidence>
<keyword evidence="2" id="KW-1185">Reference proteome</keyword>
<dbReference type="Pfam" id="PF06348">
    <property type="entry name" value="DUF1059"/>
    <property type="match status" value="1"/>
</dbReference>
<dbReference type="EMBL" id="CP102173">
    <property type="protein sequence ID" value="UUP12822.1"/>
    <property type="molecule type" value="Genomic_DNA"/>
</dbReference>
<evidence type="ECO:0000313" key="1">
    <source>
        <dbReference type="EMBL" id="UUP12822.1"/>
    </source>
</evidence>
<proteinExistence type="predicted"/>
<dbReference type="InterPro" id="IPR009409">
    <property type="entry name" value="DUF1059"/>
</dbReference>
<gene>
    <name evidence="1" type="ORF">NQV15_13290</name>
</gene>
<sequence>MAKMMSCPCGQQLVGRTDDDFVGAVDAHLRDAHGGRSYPREAILSMATSIPDDTVTD</sequence>
<protein>
    <recommendedName>
        <fullName evidence="3">DUF1059 domain-containing protein</fullName>
    </recommendedName>
</protein>